<dbReference type="EMBL" id="VCYI01000008">
    <property type="protein sequence ID" value="MDN7012905.1"/>
    <property type="molecule type" value="Genomic_DNA"/>
</dbReference>
<evidence type="ECO:0000256" key="3">
    <source>
        <dbReference type="ARBA" id="ARBA00022801"/>
    </source>
</evidence>
<dbReference type="Gene3D" id="3.40.50.200">
    <property type="entry name" value="Peptidase S8/S53 domain"/>
    <property type="match status" value="1"/>
</dbReference>
<reference evidence="8" key="1">
    <citation type="submission" date="2019-05" db="EMBL/GenBank/DDBJ databases">
        <title>Isolation and characterization of methanogens from the cold seep sediment at Four-Way Closure Ridge.</title>
        <authorList>
            <person name="You Y.-T."/>
            <person name="Chen S.-C."/>
            <person name="Zhang W.-L."/>
            <person name="Lai M.-C."/>
        </authorList>
    </citation>
    <scope>NUCLEOTIDE SEQUENCE</scope>
    <source>
        <strain evidence="8">FWC-SCC3</strain>
    </source>
</reference>
<feature type="region of interest" description="Disordered" evidence="6">
    <location>
        <begin position="1"/>
        <end position="32"/>
    </location>
</feature>
<evidence type="ECO:0000256" key="5">
    <source>
        <dbReference type="PROSITE-ProRule" id="PRU01240"/>
    </source>
</evidence>
<dbReference type="InterPro" id="IPR034074">
    <property type="entry name" value="Y4bN_pept_dom"/>
</dbReference>
<keyword evidence="4 5" id="KW-0720">Serine protease</keyword>
<dbReference type="PROSITE" id="PS00136">
    <property type="entry name" value="SUBTILASE_ASP"/>
    <property type="match status" value="1"/>
</dbReference>
<dbReference type="InterPro" id="IPR036852">
    <property type="entry name" value="Peptidase_S8/S53_dom_sf"/>
</dbReference>
<comment type="similarity">
    <text evidence="1 5">Belongs to the peptidase S8 family.</text>
</comment>
<feature type="compositionally biased region" description="Basic and acidic residues" evidence="6">
    <location>
        <begin position="1"/>
        <end position="16"/>
    </location>
</feature>
<organism evidence="8 9">
    <name type="scientific">Methanoculleus methanifontis</name>
    <dbReference type="NCBI Taxonomy" id="2584086"/>
    <lineage>
        <taxon>Archaea</taxon>
        <taxon>Methanobacteriati</taxon>
        <taxon>Methanobacteriota</taxon>
        <taxon>Stenosarchaea group</taxon>
        <taxon>Methanomicrobia</taxon>
        <taxon>Methanomicrobiales</taxon>
        <taxon>Methanomicrobiaceae</taxon>
        <taxon>Methanoculleus</taxon>
    </lineage>
</organism>
<feature type="active site" description="Charge relay system" evidence="5">
    <location>
        <position position="267"/>
    </location>
</feature>
<evidence type="ECO:0000256" key="2">
    <source>
        <dbReference type="ARBA" id="ARBA00022670"/>
    </source>
</evidence>
<evidence type="ECO:0000256" key="1">
    <source>
        <dbReference type="ARBA" id="ARBA00011073"/>
    </source>
</evidence>
<evidence type="ECO:0000313" key="9">
    <source>
        <dbReference type="Proteomes" id="UP001168423"/>
    </source>
</evidence>
<feature type="active site" description="Charge relay system" evidence="5">
    <location>
        <position position="299"/>
    </location>
</feature>
<dbReference type="PROSITE" id="PS51892">
    <property type="entry name" value="SUBTILASE"/>
    <property type="match status" value="1"/>
</dbReference>
<dbReference type="InterPro" id="IPR000209">
    <property type="entry name" value="Peptidase_S8/S53_dom"/>
</dbReference>
<name>A0ABT8M3S9_9EURY</name>
<dbReference type="PANTHER" id="PTHR43806:SF11">
    <property type="entry name" value="CEREVISIN-RELATED"/>
    <property type="match status" value="1"/>
</dbReference>
<evidence type="ECO:0000256" key="6">
    <source>
        <dbReference type="SAM" id="MobiDB-lite"/>
    </source>
</evidence>
<dbReference type="SUPFAM" id="SSF52743">
    <property type="entry name" value="Subtilisin-like"/>
    <property type="match status" value="1"/>
</dbReference>
<dbReference type="CDD" id="cd04847">
    <property type="entry name" value="Peptidases_S8_Subtilisin_like_2"/>
    <property type="match status" value="1"/>
</dbReference>
<protein>
    <submittedName>
        <fullName evidence="8">S8 family peptidase</fullName>
    </submittedName>
</protein>
<dbReference type="RefSeq" id="WP_301677490.1">
    <property type="nucleotide sequence ID" value="NZ_VCYI01000008.1"/>
</dbReference>
<dbReference type="InterPro" id="IPR015500">
    <property type="entry name" value="Peptidase_S8_subtilisin-rel"/>
</dbReference>
<dbReference type="PRINTS" id="PR00723">
    <property type="entry name" value="SUBTILISIN"/>
</dbReference>
<feature type="active site" description="Charge relay system" evidence="5">
    <location>
        <position position="537"/>
    </location>
</feature>
<sequence>MPEHLRLPLHEGERTLAKRGGGGPSRPDREEKEDFAEVQVYNLNEMQSEHQKRKAQFSEYFDPNLIFRIELRSEISEEDLSKFLNRCDIQYISPSPAKDGGLRYRVSLAEKGDLGKITEKLARYGRESKNKTFFNVVESFEPIPPEDKIGERLAERPLIDGEVAYLDVELWRMETPRLKDALKGIEKLLNEKGGEVTDHIITRSFCLMRVKIGKDMLNELLFFPEVSCVDRPPRSTYFRPGELRVSLSEVDTGSPPDPRDPAIVVLDSGILSGHPLLKNGVGDAISLFSEYDGTDDVGHGTMVAGVALYGDIKECADTKCFHPPVWILSAKVMHGVKDPETGEIVASYDEEHLLEKQILQALQSFTERYDNVRVVNISFGDPTLCISGGKQQSVLASFIDELAHEHGLMFVIATGNNDEMDFPDKYPHYLYEDGERCRIVDPASSVYALTVGSITQDYVSHKAEAILTPHQGYPSPFTRAGPGLNGMIKPELVEMGGMRPYNVQTPYYMEDTQTGIFVVNPRWMRESSLLTTECGTSLSAPKVANYLARLCKKYPGYTSNTIKAFLLASARIPDDRPEPLTINVHGVSTKEAEPIYNIYGFGQPNLDYAEDSNSNNVLLFAENTIKVGGVHYYYFHLPDTFVDMQGKREISVTLVYNPPVRRTRMEYMGTRMEFSLYKNTDIKVIADRSSEDVFSEPAIDEEPEGNEDSGKIPEIVLYPKTALRSKSIHQKGTRVYTSAPGIDVKKPLVLEVLCRGKWVDDEEFRQSYSVVATLRHSARIDLYNQIRERVAPRVRIR</sequence>
<feature type="domain" description="Peptidase S8/S53" evidence="7">
    <location>
        <begin position="261"/>
        <end position="588"/>
    </location>
</feature>
<dbReference type="InterPro" id="IPR023827">
    <property type="entry name" value="Peptidase_S8_Asp-AS"/>
</dbReference>
<gene>
    <name evidence="8" type="ORF">FGW20_07600</name>
</gene>
<keyword evidence="2 5" id="KW-0645">Protease</keyword>
<keyword evidence="3 5" id="KW-0378">Hydrolase</keyword>
<evidence type="ECO:0000313" key="8">
    <source>
        <dbReference type="EMBL" id="MDN7012905.1"/>
    </source>
</evidence>
<proteinExistence type="inferred from homology"/>
<evidence type="ECO:0000256" key="4">
    <source>
        <dbReference type="ARBA" id="ARBA00022825"/>
    </source>
</evidence>
<accession>A0ABT8M3S9</accession>
<keyword evidence="9" id="KW-1185">Reference proteome</keyword>
<dbReference type="InterPro" id="IPR050131">
    <property type="entry name" value="Peptidase_S8_subtilisin-like"/>
</dbReference>
<dbReference type="PANTHER" id="PTHR43806">
    <property type="entry name" value="PEPTIDASE S8"/>
    <property type="match status" value="1"/>
</dbReference>
<dbReference type="Proteomes" id="UP001168423">
    <property type="component" value="Unassembled WGS sequence"/>
</dbReference>
<dbReference type="Pfam" id="PF00082">
    <property type="entry name" value="Peptidase_S8"/>
    <property type="match status" value="1"/>
</dbReference>
<evidence type="ECO:0000259" key="7">
    <source>
        <dbReference type="Pfam" id="PF00082"/>
    </source>
</evidence>
<comment type="caution">
    <text evidence="8">The sequence shown here is derived from an EMBL/GenBank/DDBJ whole genome shotgun (WGS) entry which is preliminary data.</text>
</comment>